<dbReference type="OrthoDB" id="5526694at2"/>
<gene>
    <name evidence="3" type="ORF">AKJ09_01456</name>
</gene>
<feature type="region of interest" description="Disordered" evidence="1">
    <location>
        <begin position="100"/>
        <end position="128"/>
    </location>
</feature>
<evidence type="ECO:0000256" key="2">
    <source>
        <dbReference type="SAM" id="Phobius"/>
    </source>
</evidence>
<feature type="compositionally biased region" description="Low complexity" evidence="1">
    <location>
        <begin position="107"/>
        <end position="128"/>
    </location>
</feature>
<feature type="compositionally biased region" description="Basic and acidic residues" evidence="1">
    <location>
        <begin position="1"/>
        <end position="13"/>
    </location>
</feature>
<dbReference type="KEGG" id="llu:AKJ09_01456"/>
<keyword evidence="2" id="KW-0472">Membrane</keyword>
<dbReference type="STRING" id="1391654.AKJ09_01456"/>
<keyword evidence="2" id="KW-0812">Transmembrane</keyword>
<reference evidence="3 4" key="1">
    <citation type="submission" date="2015-08" db="EMBL/GenBank/DDBJ databases">
        <authorList>
            <person name="Babu N.S."/>
            <person name="Beckwith C.J."/>
            <person name="Beseler K.G."/>
            <person name="Brison A."/>
            <person name="Carone J.V."/>
            <person name="Caskin T.P."/>
            <person name="Diamond M."/>
            <person name="Durham M.E."/>
            <person name="Foxe J.M."/>
            <person name="Go M."/>
            <person name="Henderson B.A."/>
            <person name="Jones I.B."/>
            <person name="McGettigan J.A."/>
            <person name="Micheletti S.J."/>
            <person name="Nasrallah M.E."/>
            <person name="Ortiz D."/>
            <person name="Piller C.R."/>
            <person name="Privatt S.R."/>
            <person name="Schneider S.L."/>
            <person name="Sharp S."/>
            <person name="Smith T.C."/>
            <person name="Stanton J.D."/>
            <person name="Ullery H.E."/>
            <person name="Wilson R.J."/>
            <person name="Serrano M.G."/>
            <person name="Buck G."/>
            <person name="Lee V."/>
            <person name="Wang Y."/>
            <person name="Carvalho R."/>
            <person name="Voegtly L."/>
            <person name="Shi R."/>
            <person name="Duckworth R."/>
            <person name="Johnson A."/>
            <person name="Loviza R."/>
            <person name="Walstead R."/>
            <person name="Shah Z."/>
            <person name="Kiflezghi M."/>
            <person name="Wade K."/>
            <person name="Ball S.L."/>
            <person name="Bradley K.W."/>
            <person name="Asai D.J."/>
            <person name="Bowman C.A."/>
            <person name="Russell D.A."/>
            <person name="Pope W.H."/>
            <person name="Jacobs-Sera D."/>
            <person name="Hendrix R.W."/>
            <person name="Hatfull G.F."/>
        </authorList>
    </citation>
    <scope>NUCLEOTIDE SEQUENCE [LARGE SCALE GENOMIC DNA]</scope>
    <source>
        <strain evidence="3 4">DSM 27648</strain>
    </source>
</reference>
<dbReference type="AlphaFoldDB" id="A0A0K1PMQ4"/>
<feature type="transmembrane region" description="Helical" evidence="2">
    <location>
        <begin position="70"/>
        <end position="88"/>
    </location>
</feature>
<organism evidence="3 4">
    <name type="scientific">Labilithrix luteola</name>
    <dbReference type="NCBI Taxonomy" id="1391654"/>
    <lineage>
        <taxon>Bacteria</taxon>
        <taxon>Pseudomonadati</taxon>
        <taxon>Myxococcota</taxon>
        <taxon>Polyangia</taxon>
        <taxon>Polyangiales</taxon>
        <taxon>Labilitrichaceae</taxon>
        <taxon>Labilithrix</taxon>
    </lineage>
</organism>
<evidence type="ECO:0000313" key="3">
    <source>
        <dbReference type="EMBL" id="AKU94792.1"/>
    </source>
</evidence>
<sequence>MRSQRPDVPRIDQEGSSELGNLVRSARDRGPSNAAMARMTAGLVSTGVLGGGSKPAASASGKFGFWNRFAVYKFGVIALVVLGGATTWQTIHYLPSTPASAPGDDVPAPSTSSAESTPARAAEPASPSVAEIPTIPVESLPSSANPPAVAAPRVVRAAPSASSQAPVRELEFAIVQRAQAALTTDPTRALAIAEEHARTYPAGELVQEREVVAVEALARLGRSSEAKSRANALLRRFPRTPYVPRLERAIGESLTNVAP</sequence>
<accession>A0A0K1PMQ4</accession>
<keyword evidence="4" id="KW-1185">Reference proteome</keyword>
<evidence type="ECO:0008006" key="5">
    <source>
        <dbReference type="Google" id="ProtNLM"/>
    </source>
</evidence>
<evidence type="ECO:0000313" key="4">
    <source>
        <dbReference type="Proteomes" id="UP000064967"/>
    </source>
</evidence>
<feature type="region of interest" description="Disordered" evidence="1">
    <location>
        <begin position="1"/>
        <end position="32"/>
    </location>
</feature>
<name>A0A0K1PMQ4_9BACT</name>
<dbReference type="RefSeq" id="WP_146646343.1">
    <property type="nucleotide sequence ID" value="NZ_CP012333.1"/>
</dbReference>
<keyword evidence="2" id="KW-1133">Transmembrane helix</keyword>
<dbReference type="EMBL" id="CP012333">
    <property type="protein sequence ID" value="AKU94792.1"/>
    <property type="molecule type" value="Genomic_DNA"/>
</dbReference>
<protein>
    <recommendedName>
        <fullName evidence="5">Outer membrane lipoprotein BamD-like domain-containing protein</fullName>
    </recommendedName>
</protein>
<dbReference type="Proteomes" id="UP000064967">
    <property type="component" value="Chromosome"/>
</dbReference>
<proteinExistence type="predicted"/>
<evidence type="ECO:0000256" key="1">
    <source>
        <dbReference type="SAM" id="MobiDB-lite"/>
    </source>
</evidence>